<dbReference type="GeneID" id="78455595"/>
<dbReference type="Gene3D" id="3.40.50.300">
    <property type="entry name" value="P-loop containing nucleotide triphosphate hydrolases"/>
    <property type="match status" value="1"/>
</dbReference>
<dbReference type="InterPro" id="IPR025669">
    <property type="entry name" value="AAA_dom"/>
</dbReference>
<dbReference type="PANTHER" id="PTHR13696">
    <property type="entry name" value="P-LOOP CONTAINING NUCLEOSIDE TRIPHOSPHATE HYDROLASE"/>
    <property type="match status" value="1"/>
</dbReference>
<accession>A0AAX2J8I1</accession>
<dbReference type="AlphaFoldDB" id="A0AAX2J8I1"/>
<dbReference type="RefSeq" id="WP_005976791.1">
    <property type="nucleotide sequence ID" value="NZ_CABKNW010000001.1"/>
</dbReference>
<dbReference type="Proteomes" id="UP000249008">
    <property type="component" value="Chromosome 1"/>
</dbReference>
<dbReference type="KEGG" id="ful:C4N20_12285"/>
<proteinExistence type="predicted"/>
<evidence type="ECO:0000259" key="1">
    <source>
        <dbReference type="Pfam" id="PF13614"/>
    </source>
</evidence>
<dbReference type="Pfam" id="PF13614">
    <property type="entry name" value="AAA_31"/>
    <property type="match status" value="1"/>
</dbReference>
<evidence type="ECO:0000313" key="3">
    <source>
        <dbReference type="Proteomes" id="UP000249008"/>
    </source>
</evidence>
<protein>
    <submittedName>
        <fullName evidence="2">Sporulation initiation inhibitor protein soj</fullName>
    </submittedName>
</protein>
<dbReference type="InterPro" id="IPR027417">
    <property type="entry name" value="P-loop_NTPase"/>
</dbReference>
<feature type="domain" description="AAA" evidence="1">
    <location>
        <begin position="18"/>
        <end position="168"/>
    </location>
</feature>
<reference evidence="2 3" key="1">
    <citation type="submission" date="2018-06" db="EMBL/GenBank/DDBJ databases">
        <authorList>
            <consortium name="Pathogen Informatics"/>
            <person name="Doyle S."/>
        </authorList>
    </citation>
    <scope>NUCLEOTIDE SEQUENCE [LARGE SCALE GENOMIC DNA]</scope>
    <source>
        <strain evidence="2 3">NCTC12112</strain>
    </source>
</reference>
<dbReference type="PANTHER" id="PTHR13696:SF99">
    <property type="entry name" value="COBYRINIC ACID AC-DIAMIDE SYNTHASE"/>
    <property type="match status" value="1"/>
</dbReference>
<name>A0AAX2J8I1_9FUSO</name>
<dbReference type="SUPFAM" id="SSF52540">
    <property type="entry name" value="P-loop containing nucleoside triphosphate hydrolases"/>
    <property type="match status" value="1"/>
</dbReference>
<sequence length="247" mass="27986">MTKPKITLIDKTIAIVGKVILVKANKGGVGKSWITLQLAHALAKLFGKRVIIITSDNQNNIPHFAGIKKSFSKGLEQWIKTGEGDVEKLRENLYYIPLTAININSDEAENFKIFIESLRERFDYIFIDATPVLNLDDVFLQVADQIVIPTFLDDVTTRSIANMLKNTELEKVKAIVPNRATRCKLEKEYYSKLVQAFENESIYISCPISQSAVISRLIEEGKTLFDISKNTSQTFRDIFIKIVEVLK</sequence>
<organism evidence="2 3">
    <name type="scientific">Fusobacterium ulcerans</name>
    <dbReference type="NCBI Taxonomy" id="861"/>
    <lineage>
        <taxon>Bacteria</taxon>
        <taxon>Fusobacteriati</taxon>
        <taxon>Fusobacteriota</taxon>
        <taxon>Fusobacteriia</taxon>
        <taxon>Fusobacteriales</taxon>
        <taxon>Fusobacteriaceae</taxon>
        <taxon>Fusobacterium</taxon>
    </lineage>
</organism>
<dbReference type="InterPro" id="IPR050678">
    <property type="entry name" value="DNA_Partitioning_ATPase"/>
</dbReference>
<evidence type="ECO:0000313" key="2">
    <source>
        <dbReference type="EMBL" id="SQJ00951.1"/>
    </source>
</evidence>
<gene>
    <name evidence="2" type="primary">soj_2</name>
    <name evidence="2" type="ORF">NCTC12112_01020</name>
</gene>
<dbReference type="EMBL" id="LS483487">
    <property type="protein sequence ID" value="SQJ00951.1"/>
    <property type="molecule type" value="Genomic_DNA"/>
</dbReference>